<evidence type="ECO:0000313" key="4">
    <source>
        <dbReference type="Proteomes" id="UP001203297"/>
    </source>
</evidence>
<evidence type="ECO:0000259" key="2">
    <source>
        <dbReference type="Pfam" id="PF13391"/>
    </source>
</evidence>
<dbReference type="AlphaFoldDB" id="A0AAD4LY24"/>
<feature type="region of interest" description="Disordered" evidence="1">
    <location>
        <begin position="304"/>
        <end position="336"/>
    </location>
</feature>
<protein>
    <recommendedName>
        <fullName evidence="2">HNH nuclease domain-containing protein</fullName>
    </recommendedName>
</protein>
<feature type="region of interest" description="Disordered" evidence="1">
    <location>
        <begin position="366"/>
        <end position="393"/>
    </location>
</feature>
<dbReference type="InterPro" id="IPR003615">
    <property type="entry name" value="HNH_nuc"/>
</dbReference>
<comment type="caution">
    <text evidence="3">The sequence shown here is derived from an EMBL/GenBank/DDBJ whole genome shotgun (WGS) entry which is preliminary data.</text>
</comment>
<dbReference type="Proteomes" id="UP001203297">
    <property type="component" value="Unassembled WGS sequence"/>
</dbReference>
<keyword evidence="4" id="KW-1185">Reference proteome</keyword>
<evidence type="ECO:0000313" key="3">
    <source>
        <dbReference type="EMBL" id="KAI0294650.1"/>
    </source>
</evidence>
<dbReference type="Pfam" id="PF13391">
    <property type="entry name" value="HNH_2"/>
    <property type="match status" value="1"/>
</dbReference>
<feature type="domain" description="HNH nuclease" evidence="2">
    <location>
        <begin position="134"/>
        <end position="193"/>
    </location>
</feature>
<sequence>MATLFINVYASLLKKPGSNIDPGPSDQNWILALRIPTNKVPFRCYKWVLFAISVVTGAQGTLSTRPYTLHPVDFTGGLPTENVSLYYHISEEEKQRMLPIDPEPRLINTNVTSSVATTRQQYFHDSLVLRDGSCVLTGCSKLLCDGAHLISHCKGDMYIKNLTRRRSRGDDHVDIVETIDDTRNGILLNKLTHLVLGKDVAFIVTPNYGMTTEDVDPDESPESPRCTAHFFSPESKVLVGRNNQAIDTGSALQISDSADWPPTILFDAVYASVVLHHFGTNDFKDALSKFTFTKDTYPRGETELKEMKNEQASEAERRQKQEEEQDACQEARRGRRGETREDLLDMLLFVPFANMIPEQLREEVRKAEEKAQAAEQTALVEKVNDWRSHLPPA</sequence>
<evidence type="ECO:0000256" key="1">
    <source>
        <dbReference type="SAM" id="MobiDB-lite"/>
    </source>
</evidence>
<accession>A0AAD4LY24</accession>
<dbReference type="EMBL" id="WTXG01000070">
    <property type="protein sequence ID" value="KAI0294650.1"/>
    <property type="molecule type" value="Genomic_DNA"/>
</dbReference>
<proteinExistence type="predicted"/>
<reference evidence="3" key="1">
    <citation type="journal article" date="2022" name="New Phytol.">
        <title>Evolutionary transition to the ectomycorrhizal habit in the genomes of a hyperdiverse lineage of mushroom-forming fungi.</title>
        <authorList>
            <person name="Looney B."/>
            <person name="Miyauchi S."/>
            <person name="Morin E."/>
            <person name="Drula E."/>
            <person name="Courty P.E."/>
            <person name="Kohler A."/>
            <person name="Kuo A."/>
            <person name="LaButti K."/>
            <person name="Pangilinan J."/>
            <person name="Lipzen A."/>
            <person name="Riley R."/>
            <person name="Andreopoulos W."/>
            <person name="He G."/>
            <person name="Johnson J."/>
            <person name="Nolan M."/>
            <person name="Tritt A."/>
            <person name="Barry K.W."/>
            <person name="Grigoriev I.V."/>
            <person name="Nagy L.G."/>
            <person name="Hibbett D."/>
            <person name="Henrissat B."/>
            <person name="Matheny P.B."/>
            <person name="Labbe J."/>
            <person name="Martin F.M."/>
        </authorList>
    </citation>
    <scope>NUCLEOTIDE SEQUENCE</scope>
    <source>
        <strain evidence="3">BPL690</strain>
    </source>
</reference>
<feature type="compositionally biased region" description="Basic and acidic residues" evidence="1">
    <location>
        <begin position="382"/>
        <end position="393"/>
    </location>
</feature>
<feature type="compositionally biased region" description="Basic and acidic residues" evidence="1">
    <location>
        <begin position="304"/>
        <end position="322"/>
    </location>
</feature>
<organism evidence="3 4">
    <name type="scientific">Multifurca ochricompacta</name>
    <dbReference type="NCBI Taxonomy" id="376703"/>
    <lineage>
        <taxon>Eukaryota</taxon>
        <taxon>Fungi</taxon>
        <taxon>Dikarya</taxon>
        <taxon>Basidiomycota</taxon>
        <taxon>Agaricomycotina</taxon>
        <taxon>Agaricomycetes</taxon>
        <taxon>Russulales</taxon>
        <taxon>Russulaceae</taxon>
        <taxon>Multifurca</taxon>
    </lineage>
</organism>
<name>A0AAD4LY24_9AGAM</name>
<gene>
    <name evidence="3" type="ORF">B0F90DRAFT_1755259</name>
</gene>